<dbReference type="SUPFAM" id="SSF49503">
    <property type="entry name" value="Cupredoxins"/>
    <property type="match status" value="1"/>
</dbReference>
<dbReference type="EMBL" id="ML736753">
    <property type="protein sequence ID" value="KAE8406454.1"/>
    <property type="molecule type" value="Genomic_DNA"/>
</dbReference>
<dbReference type="OrthoDB" id="2331100at2759"/>
<organism evidence="2 3">
    <name type="scientific">Aspergillus pseudonomiae</name>
    <dbReference type="NCBI Taxonomy" id="1506151"/>
    <lineage>
        <taxon>Eukaryota</taxon>
        <taxon>Fungi</taxon>
        <taxon>Dikarya</taxon>
        <taxon>Ascomycota</taxon>
        <taxon>Pezizomycotina</taxon>
        <taxon>Eurotiomycetes</taxon>
        <taxon>Eurotiomycetidae</taxon>
        <taxon>Eurotiales</taxon>
        <taxon>Aspergillaceae</taxon>
        <taxon>Aspergillus</taxon>
        <taxon>Aspergillus subgen. Circumdati</taxon>
    </lineage>
</organism>
<proteinExistence type="predicted"/>
<evidence type="ECO:0000313" key="3">
    <source>
        <dbReference type="Proteomes" id="UP000325579"/>
    </source>
</evidence>
<evidence type="ECO:0000256" key="1">
    <source>
        <dbReference type="SAM" id="SignalP"/>
    </source>
</evidence>
<gene>
    <name evidence="2" type="ORF">BDV37DRAFT_280737</name>
</gene>
<feature type="signal peptide" evidence="1">
    <location>
        <begin position="1"/>
        <end position="21"/>
    </location>
</feature>
<feature type="chain" id="PRO_5024960388" evidence="1">
    <location>
        <begin position="22"/>
        <end position="185"/>
    </location>
</feature>
<dbReference type="GeneID" id="43671335"/>
<name>A0A5N7DJD5_9EURO</name>
<evidence type="ECO:0000313" key="2">
    <source>
        <dbReference type="EMBL" id="KAE8406454.1"/>
    </source>
</evidence>
<keyword evidence="3" id="KW-1185">Reference proteome</keyword>
<keyword evidence="1" id="KW-0732">Signal</keyword>
<sequence length="185" mass="20384">MKLSFHAAILLWLLLVGASNSASNATQSVDVGEHGLSFDPDTIHVASGGKVEFHFYPGNHSVTQASFDDPCHPMSDTSFFSGFIQSANGESSTVFTLTVNDTKPIWFYCGQIGHCQAGMVGVINPATSGPDTLDAFKKAASNANGDSVPSAFGHYHYQRYVRQYIEQYIKQYVEQYDEQYDEQHK</sequence>
<dbReference type="InterPro" id="IPR008972">
    <property type="entry name" value="Cupredoxin"/>
</dbReference>
<dbReference type="RefSeq" id="XP_031943773.1">
    <property type="nucleotide sequence ID" value="XM_032086644.1"/>
</dbReference>
<dbReference type="PANTHER" id="PTHR34883:SF15">
    <property type="entry name" value="EXTRACELLULAR SERINE-RICH PROTEIN"/>
    <property type="match status" value="1"/>
</dbReference>
<dbReference type="AlphaFoldDB" id="A0A5N7DJD5"/>
<protein>
    <submittedName>
        <fullName evidence="2">Cupredoxin</fullName>
    </submittedName>
</protein>
<reference evidence="2 3" key="1">
    <citation type="submission" date="2019-04" db="EMBL/GenBank/DDBJ databases">
        <authorList>
            <consortium name="DOE Joint Genome Institute"/>
            <person name="Mondo S."/>
            <person name="Kjaerbolling I."/>
            <person name="Vesth T."/>
            <person name="Frisvad J.C."/>
            <person name="Nybo J.L."/>
            <person name="Theobald S."/>
            <person name="Kildgaard S."/>
            <person name="Isbrandt T."/>
            <person name="Kuo A."/>
            <person name="Sato A."/>
            <person name="Lyhne E.K."/>
            <person name="Kogle M.E."/>
            <person name="Wiebenga A."/>
            <person name="Kun R.S."/>
            <person name="Lubbers R.J."/>
            <person name="Makela M.R."/>
            <person name="Barry K."/>
            <person name="Chovatia M."/>
            <person name="Clum A."/>
            <person name="Daum C."/>
            <person name="Haridas S."/>
            <person name="He G."/>
            <person name="LaButti K."/>
            <person name="Lipzen A."/>
            <person name="Riley R."/>
            <person name="Salamov A."/>
            <person name="Simmons B.A."/>
            <person name="Magnuson J.K."/>
            <person name="Henrissat B."/>
            <person name="Mortensen U.H."/>
            <person name="Larsen T.O."/>
            <person name="Devries R.P."/>
            <person name="Grigoriev I.V."/>
            <person name="Machida M."/>
            <person name="Baker S.E."/>
            <person name="Andersen M.R."/>
            <person name="Cantor M.N."/>
            <person name="Hua S.X."/>
        </authorList>
    </citation>
    <scope>NUCLEOTIDE SEQUENCE [LARGE SCALE GENOMIC DNA]</scope>
    <source>
        <strain evidence="2 3">CBS 119388</strain>
    </source>
</reference>
<accession>A0A5N7DJD5</accession>
<dbReference type="Proteomes" id="UP000325579">
    <property type="component" value="Unassembled WGS sequence"/>
</dbReference>
<dbReference type="PANTHER" id="PTHR34883">
    <property type="entry name" value="SERINE-RICH PROTEIN, PUTATIVE-RELATED-RELATED"/>
    <property type="match status" value="1"/>
</dbReference>
<dbReference type="InterPro" id="IPR052953">
    <property type="entry name" value="Ser-rich/MCO-related"/>
</dbReference>
<dbReference type="CDD" id="cd00920">
    <property type="entry name" value="Cupredoxin"/>
    <property type="match status" value="1"/>
</dbReference>
<dbReference type="Gene3D" id="2.60.40.420">
    <property type="entry name" value="Cupredoxins - blue copper proteins"/>
    <property type="match status" value="1"/>
</dbReference>